<dbReference type="CDD" id="cd02570">
    <property type="entry name" value="PseudoU_synth_EcTruA"/>
    <property type="match status" value="1"/>
</dbReference>
<feature type="region of interest" description="Disordered" evidence="8">
    <location>
        <begin position="284"/>
        <end position="311"/>
    </location>
</feature>
<reference evidence="10 11" key="1">
    <citation type="submission" date="2020-04" db="EMBL/GenBank/DDBJ databases">
        <title>Sequencing and Assembly of C. fimi.</title>
        <authorList>
            <person name="Ramsey A.R."/>
        </authorList>
    </citation>
    <scope>NUCLEOTIDE SEQUENCE [LARGE SCALE GENOMIC DNA]</scope>
    <source>
        <strain evidence="10 11">SB</strain>
    </source>
</reference>
<proteinExistence type="inferred from homology"/>
<dbReference type="PIRSF" id="PIRSF001430">
    <property type="entry name" value="tRNA_psdUrid_synth"/>
    <property type="match status" value="1"/>
</dbReference>
<dbReference type="GO" id="GO:0003723">
    <property type="term" value="F:RNA binding"/>
    <property type="evidence" value="ECO:0007669"/>
    <property type="project" value="InterPro"/>
</dbReference>
<accession>A0A7Y0LW08</accession>
<organism evidence="10 11">
    <name type="scientific">Cellulomonas fimi</name>
    <dbReference type="NCBI Taxonomy" id="1708"/>
    <lineage>
        <taxon>Bacteria</taxon>
        <taxon>Bacillati</taxon>
        <taxon>Actinomycetota</taxon>
        <taxon>Actinomycetes</taxon>
        <taxon>Micrococcales</taxon>
        <taxon>Cellulomonadaceae</taxon>
        <taxon>Cellulomonas</taxon>
    </lineage>
</organism>
<dbReference type="PANTHER" id="PTHR11142:SF0">
    <property type="entry name" value="TRNA PSEUDOURIDINE SYNTHASE-LIKE 1"/>
    <property type="match status" value="1"/>
</dbReference>
<dbReference type="NCBIfam" id="TIGR00071">
    <property type="entry name" value="hisT_truA"/>
    <property type="match status" value="1"/>
</dbReference>
<dbReference type="InterPro" id="IPR020095">
    <property type="entry name" value="PsdUridine_synth_TruA_C"/>
</dbReference>
<comment type="function">
    <text evidence="4">Formation of pseudouridine at positions 38, 39 and 40 in the anticodon stem and loop of transfer RNAs.</text>
</comment>
<dbReference type="Proteomes" id="UP000562124">
    <property type="component" value="Unassembled WGS sequence"/>
</dbReference>
<dbReference type="InterPro" id="IPR020103">
    <property type="entry name" value="PsdUridine_synth_cat_dom_sf"/>
</dbReference>
<dbReference type="Gene3D" id="3.30.70.580">
    <property type="entry name" value="Pseudouridine synthase I, catalytic domain, N-terminal subdomain"/>
    <property type="match status" value="1"/>
</dbReference>
<comment type="subunit">
    <text evidence="4">Homodimer.</text>
</comment>
<sequence>MPRVRLDLAYDGTAFAGWARQPALRTVQGTVEDALGVVLRGDPPPRLTVAGRTDAGVHARGQVAHLDVDDAAWLALPGRSDREPGPALVARLAGLLPGDVVVHRVAPAPAGFDARFSALRRRYAYRIADDDAARDPLRRHHVLWHRRALDVEAMQAAVGPLVGHHDFSAFCKPREGATTIRTLEELAWERPADGPDAGLVVATVTADAFCHHMVRALVSASIAVGEGRRPVAWPGDVLARGERGGADGGGALVPARGLTLEEVGYPDDAELEARARRTRAVRVPLGPVPGGRVPGDRVPVDRTAPGGPPPE</sequence>
<dbReference type="GO" id="GO:0031119">
    <property type="term" value="P:tRNA pseudouridine synthesis"/>
    <property type="evidence" value="ECO:0007669"/>
    <property type="project" value="UniProtKB-UniRule"/>
</dbReference>
<keyword evidence="11" id="KW-1185">Reference proteome</keyword>
<comment type="similarity">
    <text evidence="1 4 7">Belongs to the tRNA pseudouridine synthase TruA family.</text>
</comment>
<evidence type="ECO:0000256" key="5">
    <source>
        <dbReference type="PIRSR" id="PIRSR001430-1"/>
    </source>
</evidence>
<feature type="binding site" evidence="4 6">
    <location>
        <position position="123"/>
    </location>
    <ligand>
        <name>substrate</name>
    </ligand>
</feature>
<dbReference type="SUPFAM" id="SSF55120">
    <property type="entry name" value="Pseudouridine synthase"/>
    <property type="match status" value="1"/>
</dbReference>
<dbReference type="Gene3D" id="3.30.70.660">
    <property type="entry name" value="Pseudouridine synthase I, catalytic domain, C-terminal subdomain"/>
    <property type="match status" value="1"/>
</dbReference>
<dbReference type="InterPro" id="IPR020097">
    <property type="entry name" value="PsdUridine_synth_TruA_a/b_dom"/>
</dbReference>
<dbReference type="Pfam" id="PF01416">
    <property type="entry name" value="PseudoU_synth_1"/>
    <property type="match status" value="1"/>
</dbReference>
<feature type="active site" description="Nucleophile" evidence="4 5">
    <location>
        <position position="54"/>
    </location>
</feature>
<dbReference type="RefSeq" id="WP_169322809.1">
    <property type="nucleotide sequence ID" value="NZ_JABCJJ010000001.1"/>
</dbReference>
<dbReference type="GO" id="GO:0160147">
    <property type="term" value="F:tRNA pseudouridine(38-40) synthase activity"/>
    <property type="evidence" value="ECO:0007669"/>
    <property type="project" value="UniProtKB-EC"/>
</dbReference>
<comment type="caution">
    <text evidence="10">The sequence shown here is derived from an EMBL/GenBank/DDBJ whole genome shotgun (WGS) entry which is preliminary data.</text>
</comment>
<evidence type="ECO:0000256" key="1">
    <source>
        <dbReference type="ARBA" id="ARBA00009375"/>
    </source>
</evidence>
<comment type="catalytic activity">
    <reaction evidence="4 7">
        <text>uridine(38/39/40) in tRNA = pseudouridine(38/39/40) in tRNA</text>
        <dbReference type="Rhea" id="RHEA:22376"/>
        <dbReference type="Rhea" id="RHEA-COMP:10085"/>
        <dbReference type="Rhea" id="RHEA-COMP:10087"/>
        <dbReference type="ChEBI" id="CHEBI:65314"/>
        <dbReference type="ChEBI" id="CHEBI:65315"/>
        <dbReference type="EC" id="5.4.99.12"/>
    </reaction>
</comment>
<dbReference type="PANTHER" id="PTHR11142">
    <property type="entry name" value="PSEUDOURIDYLATE SYNTHASE"/>
    <property type="match status" value="1"/>
</dbReference>
<evidence type="ECO:0000256" key="3">
    <source>
        <dbReference type="ARBA" id="ARBA00023235"/>
    </source>
</evidence>
<feature type="domain" description="Pseudouridine synthase I TruA alpha/beta" evidence="9">
    <location>
        <begin position="161"/>
        <end position="266"/>
    </location>
</feature>
<evidence type="ECO:0000256" key="4">
    <source>
        <dbReference type="HAMAP-Rule" id="MF_00171"/>
    </source>
</evidence>
<dbReference type="AlphaFoldDB" id="A0A7Y0LW08"/>
<dbReference type="EC" id="5.4.99.12" evidence="4"/>
<name>A0A7Y0LW08_CELFI</name>
<comment type="caution">
    <text evidence="4">Lacks conserved residue(s) required for the propagation of feature annotation.</text>
</comment>
<evidence type="ECO:0000256" key="8">
    <source>
        <dbReference type="SAM" id="MobiDB-lite"/>
    </source>
</evidence>
<keyword evidence="2 4" id="KW-0819">tRNA processing</keyword>
<evidence type="ECO:0000256" key="7">
    <source>
        <dbReference type="RuleBase" id="RU003792"/>
    </source>
</evidence>
<protein>
    <recommendedName>
        <fullName evidence="4">tRNA pseudouridine synthase A</fullName>
        <ecNumber evidence="4">5.4.99.12</ecNumber>
    </recommendedName>
    <alternativeName>
        <fullName evidence="4">tRNA pseudouridine(38-40) synthase</fullName>
    </alternativeName>
    <alternativeName>
        <fullName evidence="4">tRNA pseudouridylate synthase I</fullName>
    </alternativeName>
    <alternativeName>
        <fullName evidence="4">tRNA-uridine isomerase I</fullName>
    </alternativeName>
</protein>
<dbReference type="InterPro" id="IPR001406">
    <property type="entry name" value="PsdUridine_synth_TruA"/>
</dbReference>
<dbReference type="InterPro" id="IPR020094">
    <property type="entry name" value="TruA/RsuA/RluB/E/F_N"/>
</dbReference>
<evidence type="ECO:0000256" key="6">
    <source>
        <dbReference type="PIRSR" id="PIRSR001430-2"/>
    </source>
</evidence>
<gene>
    <name evidence="4 10" type="primary">truA</name>
    <name evidence="10" type="ORF">HIR71_01475</name>
</gene>
<dbReference type="EMBL" id="JABCJJ010000001">
    <property type="protein sequence ID" value="NMR18906.1"/>
    <property type="molecule type" value="Genomic_DNA"/>
</dbReference>
<evidence type="ECO:0000259" key="9">
    <source>
        <dbReference type="Pfam" id="PF01416"/>
    </source>
</evidence>
<dbReference type="HAMAP" id="MF_00171">
    <property type="entry name" value="TruA"/>
    <property type="match status" value="1"/>
</dbReference>
<evidence type="ECO:0000313" key="10">
    <source>
        <dbReference type="EMBL" id="NMR18906.1"/>
    </source>
</evidence>
<evidence type="ECO:0000256" key="2">
    <source>
        <dbReference type="ARBA" id="ARBA00022694"/>
    </source>
</evidence>
<evidence type="ECO:0000313" key="11">
    <source>
        <dbReference type="Proteomes" id="UP000562124"/>
    </source>
</evidence>
<keyword evidence="3 4" id="KW-0413">Isomerase</keyword>